<feature type="transmembrane region" description="Helical" evidence="1">
    <location>
        <begin position="150"/>
        <end position="173"/>
    </location>
</feature>
<evidence type="ECO:0000313" key="3">
    <source>
        <dbReference type="Proteomes" id="UP000266673"/>
    </source>
</evidence>
<feature type="transmembrane region" description="Helical" evidence="1">
    <location>
        <begin position="253"/>
        <end position="270"/>
    </location>
</feature>
<dbReference type="InterPro" id="IPR010721">
    <property type="entry name" value="UstE-like"/>
</dbReference>
<sequence>MSLLKFYNITNCEWEVDFKNETWSNILLLTRNFYACSDPLFTAVMGSLFITLLVWLLSVITRNYSQVDRLWTILPVIYTWHFVLYDCFKDLSACNLRFLNARGIIMGILATMWGVRLSYNFMRKGGYNWNGEDYRWPIIQKKMHWIAFEIFNIIFISFYQNILLMFLSAPAYVVWSTGDSAPLNILDLVCCVLFLGFWIGEFIADEQQWNFQIEKRKMIAASSSKTIPIISESNYSIGFLCNGLFRYSRHPNYFCEIGLWWIFYIFSIAAGGNELILNWSIIGVLNLTILMYSSTIFTESISRKKYPMYKEYQKTTSMIIPWFSGPELIRKTT</sequence>
<evidence type="ECO:0000313" key="2">
    <source>
        <dbReference type="EMBL" id="RIB23694.1"/>
    </source>
</evidence>
<protein>
    <submittedName>
        <fullName evidence="2">Uncharacterized protein</fullName>
    </submittedName>
</protein>
<dbReference type="PANTHER" id="PTHR32251">
    <property type="entry name" value="3-OXO-5-ALPHA-STEROID 4-DEHYDROGENASE"/>
    <property type="match status" value="1"/>
</dbReference>
<gene>
    <name evidence="2" type="ORF">C2G38_1959034</name>
</gene>
<keyword evidence="1" id="KW-0812">Transmembrane</keyword>
<dbReference type="OrthoDB" id="201504at2759"/>
<keyword evidence="3" id="KW-1185">Reference proteome</keyword>
<feature type="transmembrane region" description="Helical" evidence="1">
    <location>
        <begin position="276"/>
        <end position="298"/>
    </location>
</feature>
<evidence type="ECO:0000256" key="1">
    <source>
        <dbReference type="SAM" id="Phobius"/>
    </source>
</evidence>
<dbReference type="EMBL" id="QKWP01000248">
    <property type="protein sequence ID" value="RIB23694.1"/>
    <property type="molecule type" value="Genomic_DNA"/>
</dbReference>
<dbReference type="Proteomes" id="UP000266673">
    <property type="component" value="Unassembled WGS sequence"/>
</dbReference>
<reference evidence="2 3" key="1">
    <citation type="submission" date="2018-06" db="EMBL/GenBank/DDBJ databases">
        <title>Comparative genomics reveals the genomic features of Rhizophagus irregularis, R. cerebriforme, R. diaphanum and Gigaspora rosea, and their symbiotic lifestyle signature.</title>
        <authorList>
            <person name="Morin E."/>
            <person name="San Clemente H."/>
            <person name="Chen E.C.H."/>
            <person name="De La Providencia I."/>
            <person name="Hainaut M."/>
            <person name="Kuo A."/>
            <person name="Kohler A."/>
            <person name="Murat C."/>
            <person name="Tang N."/>
            <person name="Roy S."/>
            <person name="Loubradou J."/>
            <person name="Henrissat B."/>
            <person name="Grigoriev I.V."/>
            <person name="Corradi N."/>
            <person name="Roux C."/>
            <person name="Martin F.M."/>
        </authorList>
    </citation>
    <scope>NUCLEOTIDE SEQUENCE [LARGE SCALE GENOMIC DNA]</scope>
    <source>
        <strain evidence="2 3">DAOM 194757</strain>
    </source>
</reference>
<feature type="transmembrane region" description="Helical" evidence="1">
    <location>
        <begin position="97"/>
        <end position="115"/>
    </location>
</feature>
<accession>A0A397VMH3</accession>
<feature type="transmembrane region" description="Helical" evidence="1">
    <location>
        <begin position="40"/>
        <end position="60"/>
    </location>
</feature>
<feature type="transmembrane region" description="Helical" evidence="1">
    <location>
        <begin position="67"/>
        <end position="85"/>
    </location>
</feature>
<keyword evidence="1" id="KW-1133">Transmembrane helix</keyword>
<name>A0A397VMH3_9GLOM</name>
<proteinExistence type="predicted"/>
<organism evidence="2 3">
    <name type="scientific">Gigaspora rosea</name>
    <dbReference type="NCBI Taxonomy" id="44941"/>
    <lineage>
        <taxon>Eukaryota</taxon>
        <taxon>Fungi</taxon>
        <taxon>Fungi incertae sedis</taxon>
        <taxon>Mucoromycota</taxon>
        <taxon>Glomeromycotina</taxon>
        <taxon>Glomeromycetes</taxon>
        <taxon>Diversisporales</taxon>
        <taxon>Gigasporaceae</taxon>
        <taxon>Gigaspora</taxon>
    </lineage>
</organism>
<feature type="transmembrane region" description="Helical" evidence="1">
    <location>
        <begin position="185"/>
        <end position="204"/>
    </location>
</feature>
<comment type="caution">
    <text evidence="2">The sequence shown here is derived from an EMBL/GenBank/DDBJ whole genome shotgun (WGS) entry which is preliminary data.</text>
</comment>
<dbReference type="AlphaFoldDB" id="A0A397VMH3"/>
<dbReference type="Gene3D" id="1.20.120.1630">
    <property type="match status" value="1"/>
</dbReference>
<dbReference type="GO" id="GO:0016020">
    <property type="term" value="C:membrane"/>
    <property type="evidence" value="ECO:0007669"/>
    <property type="project" value="TreeGrafter"/>
</dbReference>
<dbReference type="PANTHER" id="PTHR32251:SF23">
    <property type="entry name" value="3-OXO-5-ALPHA-STEROID 4-DEHYDROGENASE (DUF1295)"/>
    <property type="match status" value="1"/>
</dbReference>
<dbReference type="Pfam" id="PF06966">
    <property type="entry name" value="DUF1295"/>
    <property type="match status" value="1"/>
</dbReference>
<keyword evidence="1" id="KW-0472">Membrane</keyword>
<dbReference type="PROSITE" id="PS50244">
    <property type="entry name" value="S5A_REDUCTASE"/>
    <property type="match status" value="1"/>
</dbReference>